<proteinExistence type="predicted"/>
<keyword evidence="3" id="KW-1185">Reference proteome</keyword>
<accession>E1SS25</accession>
<dbReference type="RefSeq" id="WP_013345286.1">
    <property type="nucleotide sequence ID" value="NC_014541.1"/>
</dbReference>
<dbReference type="InterPro" id="IPR050492">
    <property type="entry name" value="Bact_metal-bind_prot9"/>
</dbReference>
<dbReference type="PANTHER" id="PTHR42953:SF4">
    <property type="entry name" value="METAL ABC TRANSPORTER SUBSTRATE-BINDING PROTEIN"/>
    <property type="match status" value="1"/>
</dbReference>
<keyword evidence="1" id="KW-0732">Signal</keyword>
<dbReference type="Pfam" id="PF01297">
    <property type="entry name" value="ZnuA"/>
    <property type="match status" value="1"/>
</dbReference>
<reference evidence="2 3" key="1">
    <citation type="journal article" date="2010" name="Stand. Genomic Sci.">
        <title>Complete genome sequence of Ferrimonas balearica type strain (PAT).</title>
        <authorList>
            <person name="Nolan M."/>
            <person name="Sikorski J."/>
            <person name="Davenport K."/>
            <person name="Lucas S."/>
            <person name="Glavina Del Rio T."/>
            <person name="Tice H."/>
            <person name="Cheng J."/>
            <person name="Goodwin L."/>
            <person name="Pitluck S."/>
            <person name="Liolios K."/>
            <person name="Ivanova N."/>
            <person name="Mavromatis K."/>
            <person name="Ovchinnikova G."/>
            <person name="Pati A."/>
            <person name="Chen A."/>
            <person name="Palaniappan K."/>
            <person name="Land M."/>
            <person name="Hauser L."/>
            <person name="Chang Y."/>
            <person name="Jeffries C."/>
            <person name="Tapia R."/>
            <person name="Brettin T."/>
            <person name="Detter J."/>
            <person name="Han C."/>
            <person name="Yasawong M."/>
            <person name="Rohde M."/>
            <person name="Tindall B."/>
            <person name="Goker M."/>
            <person name="Woyke T."/>
            <person name="Bristow J."/>
            <person name="Eisen J."/>
            <person name="Markowitz V."/>
            <person name="Hugenholtz P."/>
            <person name="Kyrpides N."/>
            <person name="Klenk H."/>
            <person name="Lapidus A."/>
        </authorList>
    </citation>
    <scope>NUCLEOTIDE SEQUENCE [LARGE SCALE GENOMIC DNA]</scope>
    <source>
        <strain evidence="3">DSM 9799 / CCM 4581 / KCTC 23876 / PAT</strain>
    </source>
</reference>
<dbReference type="STRING" id="550540.Fbal_1777"/>
<dbReference type="AlphaFoldDB" id="E1SS25"/>
<dbReference type="eggNOG" id="COG0803">
    <property type="taxonomic scope" value="Bacteria"/>
</dbReference>
<gene>
    <name evidence="2" type="ordered locus">Fbal_1777</name>
</gene>
<dbReference type="EMBL" id="CP002209">
    <property type="protein sequence ID" value="ADN75980.1"/>
    <property type="molecule type" value="Genomic_DNA"/>
</dbReference>
<dbReference type="Gene3D" id="3.40.50.1980">
    <property type="entry name" value="Nitrogenase molybdenum iron protein domain"/>
    <property type="match status" value="1"/>
</dbReference>
<dbReference type="OrthoDB" id="6104586at2"/>
<dbReference type="GeneID" id="67181981"/>
<evidence type="ECO:0000256" key="1">
    <source>
        <dbReference type="SAM" id="SignalP"/>
    </source>
</evidence>
<dbReference type="InterPro" id="IPR006127">
    <property type="entry name" value="ZnuA-like"/>
</dbReference>
<evidence type="ECO:0000313" key="2">
    <source>
        <dbReference type="EMBL" id="ADN75980.1"/>
    </source>
</evidence>
<sequence length="284" mass="30695">MLRALIACSALLLALPGQAALLTHLPATYMVATELTDGTGVKVEYLPPRRYGLSRLPAWFSGQGSEAVAKAARDADAVITISSVWPADPLYPHVRAHNIRAIELDASRALTPKGSAVVTREMESGEISPYVWLNPANLSRMTDILASDLKALYPNHADKISANQAGLKQAIAQLQQQQQQALLNAGVDAVVVLDDRLEDFISGNGLFVLARNSKPALTWTEQDKAELKVLAQEEGALVVLSAGDVPATLLEGIDNVRVIRLDSLDRWGRGIDGKAPLKRWQLNL</sequence>
<dbReference type="GO" id="GO:0046872">
    <property type="term" value="F:metal ion binding"/>
    <property type="evidence" value="ECO:0007669"/>
    <property type="project" value="InterPro"/>
</dbReference>
<dbReference type="Proteomes" id="UP000006683">
    <property type="component" value="Chromosome"/>
</dbReference>
<dbReference type="SUPFAM" id="SSF53807">
    <property type="entry name" value="Helical backbone' metal receptor"/>
    <property type="match status" value="1"/>
</dbReference>
<name>E1SS25_FERBD</name>
<protein>
    <submittedName>
        <fullName evidence="2">ABC-type metal ion transport system, periplasmic component/surface adhesin</fullName>
    </submittedName>
</protein>
<feature type="chain" id="PRO_5003151667" evidence="1">
    <location>
        <begin position="20"/>
        <end position="284"/>
    </location>
</feature>
<organism evidence="2 3">
    <name type="scientific">Ferrimonas balearica (strain DSM 9799 / CCM 4581 / KCTC 23876 / PAT)</name>
    <dbReference type="NCBI Taxonomy" id="550540"/>
    <lineage>
        <taxon>Bacteria</taxon>
        <taxon>Pseudomonadati</taxon>
        <taxon>Pseudomonadota</taxon>
        <taxon>Gammaproteobacteria</taxon>
        <taxon>Alteromonadales</taxon>
        <taxon>Ferrimonadaceae</taxon>
        <taxon>Ferrimonas</taxon>
    </lineage>
</organism>
<dbReference type="PANTHER" id="PTHR42953">
    <property type="entry name" value="HIGH-AFFINITY ZINC UPTAKE SYSTEM PROTEIN ZNUA-RELATED"/>
    <property type="match status" value="1"/>
</dbReference>
<dbReference type="HOGENOM" id="CLU_068614_1_0_6"/>
<dbReference type="GO" id="GO:0030001">
    <property type="term" value="P:metal ion transport"/>
    <property type="evidence" value="ECO:0007669"/>
    <property type="project" value="InterPro"/>
</dbReference>
<evidence type="ECO:0000313" key="3">
    <source>
        <dbReference type="Proteomes" id="UP000006683"/>
    </source>
</evidence>
<feature type="signal peptide" evidence="1">
    <location>
        <begin position="1"/>
        <end position="19"/>
    </location>
</feature>
<dbReference type="KEGG" id="fbl:Fbal_1777"/>